<gene>
    <name evidence="1" type="primary">Necator_chrI.g2581</name>
    <name evidence="1" type="ORF">RB195_006453</name>
</gene>
<evidence type="ECO:0000313" key="1">
    <source>
        <dbReference type="EMBL" id="KAK6729407.1"/>
    </source>
</evidence>
<keyword evidence="2" id="KW-1185">Reference proteome</keyword>
<evidence type="ECO:0008006" key="3">
    <source>
        <dbReference type="Google" id="ProtNLM"/>
    </source>
</evidence>
<accession>A0ABR1BSN7</accession>
<dbReference type="EMBL" id="JAVFWL010000001">
    <property type="protein sequence ID" value="KAK6729407.1"/>
    <property type="molecule type" value="Genomic_DNA"/>
</dbReference>
<sequence length="144" mass="15596">MGAARLVLARPLKPTESVAASREVSAKVYQNKEAREGDDLLATATAQTVKQSHSRGARHGRMQIDAEPWKTDLEHSTTLRDSAMKFNVPIPYALTQNLSYASGFDNYSGTTDGLCAITKYNEPGAQSIAQNRGTVSTVLVNPFP</sequence>
<evidence type="ECO:0000313" key="2">
    <source>
        <dbReference type="Proteomes" id="UP001303046"/>
    </source>
</evidence>
<dbReference type="Proteomes" id="UP001303046">
    <property type="component" value="Unassembled WGS sequence"/>
</dbReference>
<reference evidence="1 2" key="1">
    <citation type="submission" date="2023-08" db="EMBL/GenBank/DDBJ databases">
        <title>A Necator americanus chromosomal reference genome.</title>
        <authorList>
            <person name="Ilik V."/>
            <person name="Petrzelkova K.J."/>
            <person name="Pardy F."/>
            <person name="Fuh T."/>
            <person name="Niatou-Singa F.S."/>
            <person name="Gouil Q."/>
            <person name="Baker L."/>
            <person name="Ritchie M.E."/>
            <person name="Jex A.R."/>
            <person name="Gazzola D."/>
            <person name="Li H."/>
            <person name="Toshio Fujiwara R."/>
            <person name="Zhan B."/>
            <person name="Aroian R.V."/>
            <person name="Pafco B."/>
            <person name="Schwarz E.M."/>
        </authorList>
    </citation>
    <scope>NUCLEOTIDE SEQUENCE [LARGE SCALE GENOMIC DNA]</scope>
    <source>
        <strain evidence="1 2">Aroian</strain>
        <tissue evidence="1">Whole animal</tissue>
    </source>
</reference>
<protein>
    <recommendedName>
        <fullName evidence="3">SCP domain-containing protein</fullName>
    </recommendedName>
</protein>
<organism evidence="1 2">
    <name type="scientific">Necator americanus</name>
    <name type="common">Human hookworm</name>
    <dbReference type="NCBI Taxonomy" id="51031"/>
    <lineage>
        <taxon>Eukaryota</taxon>
        <taxon>Metazoa</taxon>
        <taxon>Ecdysozoa</taxon>
        <taxon>Nematoda</taxon>
        <taxon>Chromadorea</taxon>
        <taxon>Rhabditida</taxon>
        <taxon>Rhabditina</taxon>
        <taxon>Rhabditomorpha</taxon>
        <taxon>Strongyloidea</taxon>
        <taxon>Ancylostomatidae</taxon>
        <taxon>Bunostominae</taxon>
        <taxon>Necator</taxon>
    </lineage>
</organism>
<proteinExistence type="predicted"/>
<comment type="caution">
    <text evidence="1">The sequence shown here is derived from an EMBL/GenBank/DDBJ whole genome shotgun (WGS) entry which is preliminary data.</text>
</comment>
<name>A0ABR1BSN7_NECAM</name>